<evidence type="ECO:0000313" key="2">
    <source>
        <dbReference type="WBParaSite" id="PS1159_v2.g24496.t1"/>
    </source>
</evidence>
<name>A0AC35G6S5_9BILA</name>
<accession>A0AC35G6S5</accession>
<sequence>MKCVLFILAAILALSLAKDWTVKVKGQVICSRRSLQDAKVELREYDMCKISGCYRMSDYYIPEKAINSGKTFDMSYINLNILGKSDKEVCN</sequence>
<reference evidence="2" key="1">
    <citation type="submission" date="2022-11" db="UniProtKB">
        <authorList>
            <consortium name="WormBaseParasite"/>
        </authorList>
    </citation>
    <scope>IDENTIFICATION</scope>
</reference>
<dbReference type="Proteomes" id="UP000887580">
    <property type="component" value="Unplaced"/>
</dbReference>
<protein>
    <submittedName>
        <fullName evidence="2">Uncharacterized protein</fullName>
    </submittedName>
</protein>
<organism evidence="1 2">
    <name type="scientific">Panagrolaimus sp. PS1159</name>
    <dbReference type="NCBI Taxonomy" id="55785"/>
    <lineage>
        <taxon>Eukaryota</taxon>
        <taxon>Metazoa</taxon>
        <taxon>Ecdysozoa</taxon>
        <taxon>Nematoda</taxon>
        <taxon>Chromadorea</taxon>
        <taxon>Rhabditida</taxon>
        <taxon>Tylenchina</taxon>
        <taxon>Panagrolaimomorpha</taxon>
        <taxon>Panagrolaimoidea</taxon>
        <taxon>Panagrolaimidae</taxon>
        <taxon>Panagrolaimus</taxon>
    </lineage>
</organism>
<evidence type="ECO:0000313" key="1">
    <source>
        <dbReference type="Proteomes" id="UP000887580"/>
    </source>
</evidence>
<dbReference type="WBParaSite" id="PS1159_v2.g24496.t1">
    <property type="protein sequence ID" value="PS1159_v2.g24496.t1"/>
    <property type="gene ID" value="PS1159_v2.g24496"/>
</dbReference>
<proteinExistence type="predicted"/>